<comment type="subunit">
    <text evidence="9">Homodimer.</text>
</comment>
<evidence type="ECO:0000256" key="3">
    <source>
        <dbReference type="ARBA" id="ARBA00012970"/>
    </source>
</evidence>
<dbReference type="GO" id="GO:0019353">
    <property type="term" value="P:protoporphyrinogen IX biosynthetic process from glutamate"/>
    <property type="evidence" value="ECO:0007669"/>
    <property type="project" value="TreeGrafter"/>
</dbReference>
<dbReference type="UniPathway" id="UPA00251">
    <property type="reaction ID" value="UER00316"/>
</dbReference>
<keyword evidence="6 9" id="KW-0627">Porphyrin biosynthesis</keyword>
<dbReference type="Pfam" id="PF01488">
    <property type="entry name" value="Shikimate_DH"/>
    <property type="match status" value="1"/>
</dbReference>
<feature type="binding site" evidence="9 11">
    <location>
        <position position="110"/>
    </location>
    <ligand>
        <name>substrate</name>
    </ligand>
</feature>
<evidence type="ECO:0000256" key="6">
    <source>
        <dbReference type="ARBA" id="ARBA00023244"/>
    </source>
</evidence>
<dbReference type="InterPro" id="IPR036291">
    <property type="entry name" value="NAD(P)-bd_dom_sf"/>
</dbReference>
<proteinExistence type="inferred from homology"/>
<evidence type="ECO:0000256" key="2">
    <source>
        <dbReference type="ARBA" id="ARBA00005916"/>
    </source>
</evidence>
<dbReference type="NCBIfam" id="TIGR01035">
    <property type="entry name" value="hemA"/>
    <property type="match status" value="1"/>
</dbReference>
<evidence type="ECO:0000259" key="15">
    <source>
        <dbReference type="Pfam" id="PF00745"/>
    </source>
</evidence>
<dbReference type="GO" id="GO:0050661">
    <property type="term" value="F:NADP binding"/>
    <property type="evidence" value="ECO:0007669"/>
    <property type="project" value="InterPro"/>
</dbReference>
<evidence type="ECO:0000256" key="4">
    <source>
        <dbReference type="ARBA" id="ARBA00022857"/>
    </source>
</evidence>
<comment type="catalytic activity">
    <reaction evidence="7 9 14">
        <text>(S)-4-amino-5-oxopentanoate + tRNA(Glu) + NADP(+) = L-glutamyl-tRNA(Glu) + NADPH + H(+)</text>
        <dbReference type="Rhea" id="RHEA:12344"/>
        <dbReference type="Rhea" id="RHEA-COMP:9663"/>
        <dbReference type="Rhea" id="RHEA-COMP:9680"/>
        <dbReference type="ChEBI" id="CHEBI:15378"/>
        <dbReference type="ChEBI" id="CHEBI:57501"/>
        <dbReference type="ChEBI" id="CHEBI:57783"/>
        <dbReference type="ChEBI" id="CHEBI:58349"/>
        <dbReference type="ChEBI" id="CHEBI:78442"/>
        <dbReference type="ChEBI" id="CHEBI:78520"/>
        <dbReference type="EC" id="1.2.1.70"/>
    </reaction>
</comment>
<evidence type="ECO:0000256" key="7">
    <source>
        <dbReference type="ARBA" id="ARBA00047464"/>
    </source>
</evidence>
<dbReference type="PIRSF" id="PIRSF000445">
    <property type="entry name" value="4pyrrol_synth_GluRdtase"/>
    <property type="match status" value="1"/>
</dbReference>
<accession>A0A429Y7U0</accession>
<dbReference type="PROSITE" id="PS00747">
    <property type="entry name" value="GLUTR"/>
    <property type="match status" value="1"/>
</dbReference>
<dbReference type="EMBL" id="QYTV02000001">
    <property type="protein sequence ID" value="RST77496.1"/>
    <property type="molecule type" value="Genomic_DNA"/>
</dbReference>
<protein>
    <recommendedName>
        <fullName evidence="8 9">Glutamyl-tRNA reductase</fullName>
        <shortName evidence="9">GluTR</shortName>
        <ecNumber evidence="3 9">1.2.1.70</ecNumber>
    </recommendedName>
</protein>
<feature type="binding site" evidence="9 11">
    <location>
        <begin position="50"/>
        <end position="53"/>
    </location>
    <ligand>
        <name>substrate</name>
    </ligand>
</feature>
<evidence type="ECO:0000313" key="18">
    <source>
        <dbReference type="EMBL" id="RST77496.1"/>
    </source>
</evidence>
<dbReference type="GO" id="GO:0008883">
    <property type="term" value="F:glutamyl-tRNA reductase activity"/>
    <property type="evidence" value="ECO:0007669"/>
    <property type="project" value="UniProtKB-UniRule"/>
</dbReference>
<keyword evidence="5 9" id="KW-0560">Oxidoreductase</keyword>
<evidence type="ECO:0000256" key="5">
    <source>
        <dbReference type="ARBA" id="ARBA00023002"/>
    </source>
</evidence>
<dbReference type="PANTHER" id="PTHR43013:SF1">
    <property type="entry name" value="GLUTAMYL-TRNA REDUCTASE"/>
    <property type="match status" value="1"/>
</dbReference>
<evidence type="ECO:0000313" key="19">
    <source>
        <dbReference type="Proteomes" id="UP000287156"/>
    </source>
</evidence>
<dbReference type="InterPro" id="IPR036453">
    <property type="entry name" value="GluRdtase_dimer_dom_sf"/>
</dbReference>
<evidence type="ECO:0000259" key="16">
    <source>
        <dbReference type="Pfam" id="PF01488"/>
    </source>
</evidence>
<feature type="binding site" evidence="9 12">
    <location>
        <begin position="190"/>
        <end position="195"/>
    </location>
    <ligand>
        <name>NADP(+)</name>
        <dbReference type="ChEBI" id="CHEBI:58349"/>
    </ligand>
</feature>
<keyword evidence="4 9" id="KW-0521">NADP</keyword>
<dbReference type="EC" id="1.2.1.70" evidence="3 9"/>
<dbReference type="CDD" id="cd05213">
    <property type="entry name" value="NAD_bind_Glutamyl_tRNA_reduct"/>
    <property type="match status" value="1"/>
</dbReference>
<comment type="caution">
    <text evidence="18">The sequence shown here is derived from an EMBL/GenBank/DDBJ whole genome shotgun (WGS) entry which is preliminary data.</text>
</comment>
<evidence type="ECO:0000256" key="8">
    <source>
        <dbReference type="ARBA" id="ARBA00068659"/>
    </source>
</evidence>
<evidence type="ECO:0000256" key="13">
    <source>
        <dbReference type="PIRSR" id="PIRSR000445-4"/>
    </source>
</evidence>
<dbReference type="SUPFAM" id="SSF69742">
    <property type="entry name" value="Glutamyl tRNA-reductase catalytic, N-terminal domain"/>
    <property type="match status" value="1"/>
</dbReference>
<dbReference type="InterPro" id="IPR006151">
    <property type="entry name" value="Shikm_DH/Glu-tRNA_Rdtase"/>
</dbReference>
<comment type="similarity">
    <text evidence="2 9 14">Belongs to the glutamyl-tRNA reductase family.</text>
</comment>
<feature type="site" description="Important for activity" evidence="9 13">
    <location>
        <position position="100"/>
    </location>
</feature>
<organism evidence="18 19">
    <name type="scientific">Siminovitchia acidinfaciens</name>
    <dbReference type="NCBI Taxonomy" id="2321395"/>
    <lineage>
        <taxon>Bacteria</taxon>
        <taxon>Bacillati</taxon>
        <taxon>Bacillota</taxon>
        <taxon>Bacilli</taxon>
        <taxon>Bacillales</taxon>
        <taxon>Bacillaceae</taxon>
        <taxon>Siminovitchia</taxon>
    </lineage>
</organism>
<dbReference type="HAMAP" id="MF_00087">
    <property type="entry name" value="Glu_tRNA_reductase"/>
    <property type="match status" value="1"/>
</dbReference>
<feature type="domain" description="Glutamyl-tRNA reductase N-terminal" evidence="17">
    <location>
        <begin position="7"/>
        <end position="157"/>
    </location>
</feature>
<gene>
    <name evidence="9" type="primary">hemA</name>
    <name evidence="18" type="ORF">D4T97_003155</name>
</gene>
<dbReference type="OrthoDB" id="110209at2"/>
<dbReference type="Pfam" id="PF00745">
    <property type="entry name" value="GlutR_dimer"/>
    <property type="match status" value="1"/>
</dbReference>
<dbReference type="Proteomes" id="UP000287156">
    <property type="component" value="Unassembled WGS sequence"/>
</dbReference>
<evidence type="ECO:0000256" key="1">
    <source>
        <dbReference type="ARBA" id="ARBA00005059"/>
    </source>
</evidence>
<dbReference type="FunFam" id="3.40.50.720:FF:000031">
    <property type="entry name" value="Glutamyl-tRNA reductase"/>
    <property type="match status" value="1"/>
</dbReference>
<comment type="function">
    <text evidence="9">Catalyzes the NADPH-dependent reduction of glutamyl-tRNA(Glu) to glutamate 1-semialdehyde (GSA).</text>
</comment>
<reference evidence="18" key="1">
    <citation type="submission" date="2018-12" db="EMBL/GenBank/DDBJ databases">
        <authorList>
            <person name="Sun L."/>
            <person name="Chen Z."/>
        </authorList>
    </citation>
    <scope>NUCLEOTIDE SEQUENCE [LARGE SCALE GENOMIC DNA]</scope>
    <source>
        <strain evidence="18">3-2-2</strain>
    </source>
</reference>
<evidence type="ECO:0000256" key="9">
    <source>
        <dbReference type="HAMAP-Rule" id="MF_00087"/>
    </source>
</evidence>
<feature type="binding site" evidence="9 11">
    <location>
        <position position="121"/>
    </location>
    <ligand>
        <name>substrate</name>
    </ligand>
</feature>
<comment type="miscellaneous">
    <text evidence="9">During catalysis, the active site Cys acts as a nucleophile attacking the alpha-carbonyl group of tRNA-bound glutamate with the formation of a thioester intermediate between enzyme and glutamate, and the concomitant release of tRNA(Glu). The thioester intermediate is finally reduced by direct hydride transfer from NADPH, to form the product GSA.</text>
</comment>
<dbReference type="SUPFAM" id="SSF69075">
    <property type="entry name" value="Glutamyl tRNA-reductase dimerization domain"/>
    <property type="match status" value="1"/>
</dbReference>
<dbReference type="SUPFAM" id="SSF51735">
    <property type="entry name" value="NAD(P)-binding Rossmann-fold domains"/>
    <property type="match status" value="1"/>
</dbReference>
<dbReference type="InterPro" id="IPR015896">
    <property type="entry name" value="4pyrrol_synth_GluRdtase_dimer"/>
</dbReference>
<dbReference type="InterPro" id="IPR018214">
    <property type="entry name" value="GluRdtase_CS"/>
</dbReference>
<comment type="domain">
    <text evidence="9">Possesses an unusual extended V-shaped dimeric structure with each monomer consisting of three distinct domains arranged along a curved 'spinal' alpha-helix. The N-terminal catalytic domain specifically recognizes the glutamate moiety of the substrate. The second domain is the NADPH-binding domain, and the third C-terminal domain is responsible for dimerization.</text>
</comment>
<comment type="pathway">
    <text evidence="1 9 14">Porphyrin-containing compound metabolism; protoporphyrin-IX biosynthesis; 5-aminolevulinate from L-glutamyl-tRNA(Glu): step 1/2.</text>
</comment>
<dbReference type="Gene3D" id="3.40.50.720">
    <property type="entry name" value="NAD(P)-binding Rossmann-like Domain"/>
    <property type="match status" value="1"/>
</dbReference>
<dbReference type="PANTHER" id="PTHR43013">
    <property type="entry name" value="GLUTAMYL-TRNA REDUCTASE"/>
    <property type="match status" value="1"/>
</dbReference>
<evidence type="ECO:0000256" key="14">
    <source>
        <dbReference type="RuleBase" id="RU000584"/>
    </source>
</evidence>
<feature type="active site" description="Nucleophile" evidence="9 10">
    <location>
        <position position="51"/>
    </location>
</feature>
<dbReference type="InterPro" id="IPR015895">
    <property type="entry name" value="4pyrrol_synth_GluRdtase_N"/>
</dbReference>
<dbReference type="Gene3D" id="3.30.460.30">
    <property type="entry name" value="Glutamyl-tRNA reductase, N-terminal domain"/>
    <property type="match status" value="1"/>
</dbReference>
<dbReference type="InterPro" id="IPR000343">
    <property type="entry name" value="4pyrrol_synth_GluRdtase"/>
</dbReference>
<feature type="domain" description="Tetrapyrrole biosynthesis glutamyl-tRNA reductase dimerisation" evidence="15">
    <location>
        <begin position="321"/>
        <end position="423"/>
    </location>
</feature>
<evidence type="ECO:0000256" key="11">
    <source>
        <dbReference type="PIRSR" id="PIRSR000445-2"/>
    </source>
</evidence>
<dbReference type="AlphaFoldDB" id="A0A429Y7U0"/>
<feature type="domain" description="Quinate/shikimate 5-dehydrogenase/glutamyl-tRNA reductase" evidence="16">
    <location>
        <begin position="173"/>
        <end position="306"/>
    </location>
</feature>
<evidence type="ECO:0000259" key="17">
    <source>
        <dbReference type="Pfam" id="PF05201"/>
    </source>
</evidence>
<evidence type="ECO:0000256" key="10">
    <source>
        <dbReference type="PIRSR" id="PIRSR000445-1"/>
    </source>
</evidence>
<dbReference type="FunFam" id="3.30.460.30:FF:000001">
    <property type="entry name" value="Glutamyl-tRNA reductase"/>
    <property type="match status" value="1"/>
</dbReference>
<dbReference type="InterPro" id="IPR036343">
    <property type="entry name" value="GluRdtase_N_sf"/>
</dbReference>
<sequence length="447" mass="50233">MLAILVVGLNHNSAPLQIREQLHFSEEEKKLLEIKLTSSFSILECIVLSTCNRTEIYAVTDSPYLAEGIIKNHLLQKAAKHSKTAAKSLYVKVNDGAVTHLFNVVCGLDSLVVGETQILGQVKEAFFQSQKDGCTGTLFNRLFKQAITIGKRAHTITGISKQAVSVSYAAIQLLKQHITRLNQKQTLIIGAGEMSKLAAKHLQSEGCTKLIFANRTFDRVQELAGLFDGSACPLEDSFGLMEKVDIVICSVSKRDYLLQSAGIHDLIAKRKRPLYLIDLGVPRNVDPKIAGFENVHLYDIDHLNGVIESNSRRRLEESHKIKVMIKEELTDFKHWKKTLPVTALIRELQENASRIEREAMRNIENKLPDLTDRDKQIIHKFTKMISNQLIRQPIISMKEIASDEVDQAKKDEYLALASRLLGLESEIALDPDGDHERINEMFKETGS</sequence>
<dbReference type="Pfam" id="PF05201">
    <property type="entry name" value="GlutR_N"/>
    <property type="match status" value="1"/>
</dbReference>
<feature type="binding site" evidence="9 11">
    <location>
        <begin position="115"/>
        <end position="117"/>
    </location>
    <ligand>
        <name>substrate</name>
    </ligand>
</feature>
<name>A0A429Y7U0_9BACI</name>
<evidence type="ECO:0000256" key="12">
    <source>
        <dbReference type="PIRSR" id="PIRSR000445-3"/>
    </source>
</evidence>
<keyword evidence="19" id="KW-1185">Reference proteome</keyword>